<sequence length="99" mass="10636">MNRFTETLQSIRPSTLSKVTLALSTLLGVEAVVRCAVMARGGDRARTRLAATTAVSWGIAAVVNLVNLHHELAEERARQVADGDGSDDELVFSTSTPER</sequence>
<dbReference type="RefSeq" id="WP_033517122.1">
    <property type="nucleotide sequence ID" value="NZ_JGYV01000001.1"/>
</dbReference>
<keyword evidence="3" id="KW-1185">Reference proteome</keyword>
<dbReference type="EMBL" id="JGYV01000001">
    <property type="protein sequence ID" value="KFI65874.1"/>
    <property type="molecule type" value="Genomic_DNA"/>
</dbReference>
<reference evidence="2 3" key="1">
    <citation type="submission" date="2014-03" db="EMBL/GenBank/DDBJ databases">
        <title>Genomics of Bifidobacteria.</title>
        <authorList>
            <person name="Ventura M."/>
            <person name="Milani C."/>
            <person name="Lugli G.A."/>
        </authorList>
    </citation>
    <scope>NUCLEOTIDE SEQUENCE [LARGE SCALE GENOMIC DNA]</scope>
    <source>
        <strain evidence="2 3">LMG 10738</strain>
    </source>
</reference>
<name>A0A087B4C4_9BIFI</name>
<accession>A0A087B4C4</accession>
<gene>
    <name evidence="2" type="ORF">BCUN_0369</name>
</gene>
<dbReference type="AlphaFoldDB" id="A0A087B4C4"/>
<evidence type="ECO:0000313" key="3">
    <source>
        <dbReference type="Proteomes" id="UP000029067"/>
    </source>
</evidence>
<evidence type="ECO:0000256" key="1">
    <source>
        <dbReference type="SAM" id="MobiDB-lite"/>
    </source>
</evidence>
<protein>
    <submittedName>
        <fullName evidence="2">Uncharacterized protein</fullName>
    </submittedName>
</protein>
<dbReference type="STRING" id="1688.BCUN_0369"/>
<proteinExistence type="predicted"/>
<organism evidence="2 3">
    <name type="scientific">Bifidobacterium cuniculi</name>
    <dbReference type="NCBI Taxonomy" id="1688"/>
    <lineage>
        <taxon>Bacteria</taxon>
        <taxon>Bacillati</taxon>
        <taxon>Actinomycetota</taxon>
        <taxon>Actinomycetes</taxon>
        <taxon>Bifidobacteriales</taxon>
        <taxon>Bifidobacteriaceae</taxon>
        <taxon>Bifidobacterium</taxon>
    </lineage>
</organism>
<feature type="region of interest" description="Disordered" evidence="1">
    <location>
        <begin position="77"/>
        <end position="99"/>
    </location>
</feature>
<comment type="caution">
    <text evidence="2">The sequence shown here is derived from an EMBL/GenBank/DDBJ whole genome shotgun (WGS) entry which is preliminary data.</text>
</comment>
<dbReference type="Proteomes" id="UP000029067">
    <property type="component" value="Unassembled WGS sequence"/>
</dbReference>
<evidence type="ECO:0000313" key="2">
    <source>
        <dbReference type="EMBL" id="KFI65874.1"/>
    </source>
</evidence>